<keyword evidence="2" id="KW-1185">Reference proteome</keyword>
<dbReference type="CDD" id="cd18809">
    <property type="entry name" value="SF1_C_RecD"/>
    <property type="match status" value="1"/>
</dbReference>
<dbReference type="SUPFAM" id="SSF52540">
    <property type="entry name" value="P-loop containing nucleoside triphosphate hydrolases"/>
    <property type="match status" value="1"/>
</dbReference>
<evidence type="ECO:0008006" key="3">
    <source>
        <dbReference type="Google" id="ProtNLM"/>
    </source>
</evidence>
<dbReference type="HOGENOM" id="CLU_2413549_0_0_1"/>
<organism evidence="1 2">
    <name type="scientific">Piloderma croceum (strain F 1598)</name>
    <dbReference type="NCBI Taxonomy" id="765440"/>
    <lineage>
        <taxon>Eukaryota</taxon>
        <taxon>Fungi</taxon>
        <taxon>Dikarya</taxon>
        <taxon>Basidiomycota</taxon>
        <taxon>Agaricomycotina</taxon>
        <taxon>Agaricomycetes</taxon>
        <taxon>Agaricomycetidae</taxon>
        <taxon>Atheliales</taxon>
        <taxon>Atheliaceae</taxon>
        <taxon>Piloderma</taxon>
    </lineage>
</organism>
<reference evidence="1 2" key="1">
    <citation type="submission" date="2014-04" db="EMBL/GenBank/DDBJ databases">
        <authorList>
            <consortium name="DOE Joint Genome Institute"/>
            <person name="Kuo A."/>
            <person name="Tarkka M."/>
            <person name="Buscot F."/>
            <person name="Kohler A."/>
            <person name="Nagy L.G."/>
            <person name="Floudas D."/>
            <person name="Copeland A."/>
            <person name="Barry K.W."/>
            <person name="Cichocki N."/>
            <person name="Veneault-Fourrey C."/>
            <person name="LaButti K."/>
            <person name="Lindquist E.A."/>
            <person name="Lipzen A."/>
            <person name="Lundell T."/>
            <person name="Morin E."/>
            <person name="Murat C."/>
            <person name="Sun H."/>
            <person name="Tunlid A."/>
            <person name="Henrissat B."/>
            <person name="Grigoriev I.V."/>
            <person name="Hibbett D.S."/>
            <person name="Martin F."/>
            <person name="Nordberg H.P."/>
            <person name="Cantor M.N."/>
            <person name="Hua S.X."/>
        </authorList>
    </citation>
    <scope>NUCLEOTIDE SEQUENCE [LARGE SCALE GENOMIC DNA]</scope>
    <source>
        <strain evidence="1 2">F 1598</strain>
    </source>
</reference>
<reference evidence="2" key="2">
    <citation type="submission" date="2015-01" db="EMBL/GenBank/DDBJ databases">
        <title>Evolutionary Origins and Diversification of the Mycorrhizal Mutualists.</title>
        <authorList>
            <consortium name="DOE Joint Genome Institute"/>
            <consortium name="Mycorrhizal Genomics Consortium"/>
            <person name="Kohler A."/>
            <person name="Kuo A."/>
            <person name="Nagy L.G."/>
            <person name="Floudas D."/>
            <person name="Copeland A."/>
            <person name="Barry K.W."/>
            <person name="Cichocki N."/>
            <person name="Veneault-Fourrey C."/>
            <person name="LaButti K."/>
            <person name="Lindquist E.A."/>
            <person name="Lipzen A."/>
            <person name="Lundell T."/>
            <person name="Morin E."/>
            <person name="Murat C."/>
            <person name="Riley R."/>
            <person name="Ohm R."/>
            <person name="Sun H."/>
            <person name="Tunlid A."/>
            <person name="Henrissat B."/>
            <person name="Grigoriev I.V."/>
            <person name="Hibbett D.S."/>
            <person name="Martin F."/>
        </authorList>
    </citation>
    <scope>NUCLEOTIDE SEQUENCE [LARGE SCALE GENOMIC DNA]</scope>
    <source>
        <strain evidence="2">F 1598</strain>
    </source>
</reference>
<dbReference type="OrthoDB" id="432234at2759"/>
<dbReference type="EMBL" id="KN832985">
    <property type="protein sequence ID" value="KIM85477.1"/>
    <property type="molecule type" value="Genomic_DNA"/>
</dbReference>
<dbReference type="Gene3D" id="3.40.50.300">
    <property type="entry name" value="P-loop containing nucleotide triphosphate hydrolases"/>
    <property type="match status" value="1"/>
</dbReference>
<dbReference type="InParanoid" id="A0A0C3C715"/>
<evidence type="ECO:0000313" key="1">
    <source>
        <dbReference type="EMBL" id="KIM85477.1"/>
    </source>
</evidence>
<gene>
    <name evidence="1" type="ORF">PILCRDRAFT_364907</name>
</gene>
<accession>A0A0C3C715</accession>
<protein>
    <recommendedName>
        <fullName evidence="3">ATP-dependent DNA helicase</fullName>
    </recommendedName>
</protein>
<name>A0A0C3C715_PILCF</name>
<dbReference type="AlphaFoldDB" id="A0A0C3C715"/>
<evidence type="ECO:0000313" key="2">
    <source>
        <dbReference type="Proteomes" id="UP000054166"/>
    </source>
</evidence>
<dbReference type="InterPro" id="IPR027417">
    <property type="entry name" value="P-loop_NTPase"/>
</dbReference>
<dbReference type="STRING" id="765440.A0A0C3C715"/>
<dbReference type="Proteomes" id="UP000054166">
    <property type="component" value="Unassembled WGS sequence"/>
</dbReference>
<proteinExistence type="predicted"/>
<sequence>MMAWGITIHKSQGLTLEKVVVELGDKDFSAGLSFVAISRVKTLKGLAFHTRFYHARLKKPKETEYMLMPKKDTERHNQLGFQLDTFGMDLSEYIFSED</sequence>